<dbReference type="AlphaFoldDB" id="A0A1Y2JZ30"/>
<dbReference type="GO" id="GO:0016706">
    <property type="term" value="F:2-oxoglutarate-dependent dioxygenase activity"/>
    <property type="evidence" value="ECO:0007669"/>
    <property type="project" value="UniProtKB-ARBA"/>
</dbReference>
<keyword evidence="2" id="KW-1185">Reference proteome</keyword>
<name>A0A1Y2JZ30_9PROT</name>
<proteinExistence type="predicted"/>
<dbReference type="Pfam" id="PF05721">
    <property type="entry name" value="PhyH"/>
    <property type="match status" value="1"/>
</dbReference>
<protein>
    <recommendedName>
        <fullName evidence="3">Phytanoyl-CoA dioxygenase</fullName>
    </recommendedName>
</protein>
<dbReference type="RefSeq" id="WP_085446580.1">
    <property type="nucleotide sequence ID" value="NZ_LVJN01000021.1"/>
</dbReference>
<evidence type="ECO:0008006" key="3">
    <source>
        <dbReference type="Google" id="ProtNLM"/>
    </source>
</evidence>
<evidence type="ECO:0000313" key="1">
    <source>
        <dbReference type="EMBL" id="OSM00160.1"/>
    </source>
</evidence>
<dbReference type="Proteomes" id="UP000194003">
    <property type="component" value="Unassembled WGS sequence"/>
</dbReference>
<dbReference type="SUPFAM" id="SSF51197">
    <property type="entry name" value="Clavaminate synthase-like"/>
    <property type="match status" value="1"/>
</dbReference>
<dbReference type="EMBL" id="LVJN01000021">
    <property type="protein sequence ID" value="OSM00160.1"/>
    <property type="molecule type" value="Genomic_DNA"/>
</dbReference>
<dbReference type="OrthoDB" id="547161at2"/>
<evidence type="ECO:0000313" key="2">
    <source>
        <dbReference type="Proteomes" id="UP000194003"/>
    </source>
</evidence>
<organism evidence="1 2">
    <name type="scientific">Magnetofaba australis IT-1</name>
    <dbReference type="NCBI Taxonomy" id="1434232"/>
    <lineage>
        <taxon>Bacteria</taxon>
        <taxon>Pseudomonadati</taxon>
        <taxon>Pseudomonadota</taxon>
        <taxon>Magnetococcia</taxon>
        <taxon>Magnetococcales</taxon>
        <taxon>Magnetococcaceae</taxon>
        <taxon>Magnetofaba</taxon>
    </lineage>
</organism>
<accession>A0A1Y2JZ30</accession>
<sequence>MWKLRALTALYRHELLWRLRMSIGAWLFRNRPLGDTTLGAVIKQIRDVGAAVIPGYYSEEEMRALETVCEEALSRADTEAKPPQGYRRIPGGIRYQHMQKRHPLAQRFARDPLIVALAAVFNGKFKMPSLMYGVTHDGRRDGASAERPEPFGHHPHTDAWYHMFKALTPMEPIARENGPLCFAPGSNGIQPEASDYYVEMYKVAKREPEVMKKLKQTGVNAGGETYNATGMPDDVFAAAAARFSLAYGEAGRGDLILFDTRCFHYATKLEQGERRILWMYF</sequence>
<comment type="caution">
    <text evidence="1">The sequence shown here is derived from an EMBL/GenBank/DDBJ whole genome shotgun (WGS) entry which is preliminary data.</text>
</comment>
<dbReference type="Gene3D" id="2.60.120.620">
    <property type="entry name" value="q2cbj1_9rhob like domain"/>
    <property type="match status" value="1"/>
</dbReference>
<reference evidence="1 2" key="1">
    <citation type="journal article" date="2016" name="BMC Genomics">
        <title>Combined genomic and structural analyses of a cultured magnetotactic bacterium reveals its niche adaptation to a dynamic environment.</title>
        <authorList>
            <person name="Araujo A.C."/>
            <person name="Morillo V."/>
            <person name="Cypriano J."/>
            <person name="Teixeira L.C."/>
            <person name="Leao P."/>
            <person name="Lyra S."/>
            <person name="Almeida L.G."/>
            <person name="Bazylinski D.A."/>
            <person name="Vasconcellos A.T."/>
            <person name="Abreu F."/>
            <person name="Lins U."/>
        </authorList>
    </citation>
    <scope>NUCLEOTIDE SEQUENCE [LARGE SCALE GENOMIC DNA]</scope>
    <source>
        <strain evidence="1 2">IT-1</strain>
    </source>
</reference>
<gene>
    <name evidence="1" type="ORF">MAIT1_00599</name>
</gene>
<dbReference type="STRING" id="1434232.MAIT1_00599"/>
<dbReference type="InterPro" id="IPR008775">
    <property type="entry name" value="Phytyl_CoA_dOase-like"/>
</dbReference>